<dbReference type="Gene3D" id="2.30.29.30">
    <property type="entry name" value="Pleckstrin-homology domain (PH domain)/Phosphotyrosine-binding domain (PTB)"/>
    <property type="match status" value="1"/>
</dbReference>
<feature type="coiled-coil region" evidence="9">
    <location>
        <begin position="158"/>
        <end position="221"/>
    </location>
</feature>
<feature type="region of interest" description="Disordered" evidence="10">
    <location>
        <begin position="427"/>
        <end position="446"/>
    </location>
</feature>
<dbReference type="InterPro" id="IPR013154">
    <property type="entry name" value="ADH-like_N"/>
</dbReference>
<evidence type="ECO:0000256" key="10">
    <source>
        <dbReference type="SAM" id="MobiDB-lite"/>
    </source>
</evidence>
<evidence type="ECO:0000256" key="9">
    <source>
        <dbReference type="SAM" id="Coils"/>
    </source>
</evidence>
<feature type="region of interest" description="Disordered" evidence="10">
    <location>
        <begin position="321"/>
        <end position="343"/>
    </location>
</feature>
<dbReference type="Pfam" id="PF25345">
    <property type="entry name" value="PH_EXO84"/>
    <property type="match status" value="1"/>
</dbReference>
<keyword evidence="6" id="KW-0560">Oxidoreductase</keyword>
<keyword evidence="13" id="KW-1185">Reference proteome</keyword>
<comment type="similarity">
    <text evidence="2 8">Belongs to the zinc-containing alcohol dehydrogenase family.</text>
</comment>
<dbReference type="EMBL" id="VIBQ01000031">
    <property type="protein sequence ID" value="KAB8416426.1"/>
    <property type="molecule type" value="Genomic_DNA"/>
</dbReference>
<dbReference type="InterPro" id="IPR020843">
    <property type="entry name" value="ER"/>
</dbReference>
<dbReference type="SUPFAM" id="SSF74788">
    <property type="entry name" value="Cullin repeat-like"/>
    <property type="match status" value="1"/>
</dbReference>
<dbReference type="Proteomes" id="UP000327013">
    <property type="component" value="Unassembled WGS sequence"/>
</dbReference>
<keyword evidence="9" id="KW-0175">Coiled coil</keyword>
<dbReference type="GO" id="GO:0008270">
    <property type="term" value="F:zinc ion binding"/>
    <property type="evidence" value="ECO:0007669"/>
    <property type="project" value="InterPro"/>
</dbReference>
<dbReference type="InterPro" id="IPR042560">
    <property type="entry name" value="Exo84_C_2"/>
</dbReference>
<keyword evidence="4 8" id="KW-0479">Metal-binding</keyword>
<dbReference type="GO" id="GO:0005737">
    <property type="term" value="C:cytoplasm"/>
    <property type="evidence" value="ECO:0007669"/>
    <property type="project" value="TreeGrafter"/>
</dbReference>
<evidence type="ECO:0000256" key="2">
    <source>
        <dbReference type="ARBA" id="ARBA00008072"/>
    </source>
</evidence>
<dbReference type="EC" id="1.1.1.1" evidence="3"/>
<dbReference type="Gene3D" id="1.20.58.1220">
    <property type="entry name" value="Exo84p, C-terminal helical domain"/>
    <property type="match status" value="1"/>
</dbReference>
<dbReference type="InterPro" id="IPR036291">
    <property type="entry name" value="NAD(P)-bd_dom_sf"/>
</dbReference>
<name>A0A5N6L235_9ROSI</name>
<dbReference type="InterPro" id="IPR032403">
    <property type="entry name" value="Exo84_C"/>
</dbReference>
<protein>
    <recommendedName>
        <fullName evidence="3">alcohol dehydrogenase</fullName>
        <ecNumber evidence="3">1.1.1.1</ecNumber>
    </recommendedName>
</protein>
<dbReference type="Pfam" id="PF16528">
    <property type="entry name" value="Exo84_C"/>
    <property type="match status" value="1"/>
</dbReference>
<dbReference type="Gene3D" id="3.90.180.10">
    <property type="entry name" value="Medium-chain alcohol dehydrogenases, catalytic domain"/>
    <property type="match status" value="1"/>
</dbReference>
<evidence type="ECO:0000256" key="7">
    <source>
        <dbReference type="ARBA" id="ARBA00023027"/>
    </source>
</evidence>
<keyword evidence="7" id="KW-0520">NAD</keyword>
<reference evidence="12 13" key="1">
    <citation type="submission" date="2019-06" db="EMBL/GenBank/DDBJ databases">
        <title>A chromosomal-level reference genome of Carpinus fangiana (Coryloideae, Betulaceae).</title>
        <authorList>
            <person name="Yang X."/>
            <person name="Wang Z."/>
            <person name="Zhang L."/>
            <person name="Hao G."/>
            <person name="Liu J."/>
            <person name="Yang Y."/>
        </authorList>
    </citation>
    <scope>NUCLEOTIDE SEQUENCE [LARGE SCALE GENOMIC DNA]</scope>
    <source>
        <strain evidence="12">Cfa_2016G</strain>
        <tissue evidence="12">Leaf</tissue>
    </source>
</reference>
<evidence type="ECO:0000313" key="13">
    <source>
        <dbReference type="Proteomes" id="UP000327013"/>
    </source>
</evidence>
<dbReference type="FunFam" id="3.90.180.10:FF:000002">
    <property type="entry name" value="Alcohol dehydrogenase AdhP"/>
    <property type="match status" value="1"/>
</dbReference>
<feature type="region of interest" description="Disordered" evidence="10">
    <location>
        <begin position="1"/>
        <end position="73"/>
    </location>
</feature>
<dbReference type="SUPFAM" id="SSF51735">
    <property type="entry name" value="NAD(P)-binding Rossmann-fold domains"/>
    <property type="match status" value="1"/>
</dbReference>
<evidence type="ECO:0000259" key="11">
    <source>
        <dbReference type="SMART" id="SM00829"/>
    </source>
</evidence>
<dbReference type="Pfam" id="PF08700">
    <property type="entry name" value="VPS51_Exo84_N"/>
    <property type="match status" value="1"/>
</dbReference>
<dbReference type="Pfam" id="PF08240">
    <property type="entry name" value="ADH_N"/>
    <property type="match status" value="1"/>
</dbReference>
<dbReference type="InterPro" id="IPR011032">
    <property type="entry name" value="GroES-like_sf"/>
</dbReference>
<dbReference type="PROSITE" id="PS00059">
    <property type="entry name" value="ADH_ZINC"/>
    <property type="match status" value="1"/>
</dbReference>
<evidence type="ECO:0000256" key="6">
    <source>
        <dbReference type="ARBA" id="ARBA00023002"/>
    </source>
</evidence>
<dbReference type="InterPro" id="IPR042561">
    <property type="entry name" value="Exo84_C_1"/>
</dbReference>
<evidence type="ECO:0000256" key="4">
    <source>
        <dbReference type="ARBA" id="ARBA00022723"/>
    </source>
</evidence>
<evidence type="ECO:0000256" key="1">
    <source>
        <dbReference type="ARBA" id="ARBA00001947"/>
    </source>
</evidence>
<dbReference type="OrthoDB" id="1607324at2759"/>
<dbReference type="Gene3D" id="3.40.50.720">
    <property type="entry name" value="NAD(P)-binding Rossmann-like Domain"/>
    <property type="match status" value="1"/>
</dbReference>
<dbReference type="PANTHER" id="PTHR42940">
    <property type="entry name" value="ALCOHOL DEHYDROGENASE 1-RELATED"/>
    <property type="match status" value="1"/>
</dbReference>
<evidence type="ECO:0000256" key="5">
    <source>
        <dbReference type="ARBA" id="ARBA00022833"/>
    </source>
</evidence>
<dbReference type="InterPro" id="IPR011993">
    <property type="entry name" value="PH-like_dom_sf"/>
</dbReference>
<dbReference type="InterPro" id="IPR002328">
    <property type="entry name" value="ADH_Zn_CS"/>
</dbReference>
<feature type="compositionally biased region" description="Low complexity" evidence="10">
    <location>
        <begin position="56"/>
        <end position="67"/>
    </location>
</feature>
<dbReference type="SUPFAM" id="SSF50129">
    <property type="entry name" value="GroES-like"/>
    <property type="match status" value="1"/>
</dbReference>
<sequence>MEEKSSRGLSLRKKRSVRPKISAPKQISAPISAPLPTSNLAPPAHRPSITTLDSQSSVAPSVAPSVRPRADGNTADYVKRRYSTKIPQLPPGALGGFGDAPAMPAVPSQFLSQPPTRSETRRISAVGPAGFSGDITVDIKALNDPDLKPEQYVSQLLANASEADIRSYQAELMKQKHRNSTDLQHNVYQNRSQFIKISQEADKLKAEMRTLRTLMSELTGTLGQTNAALGISTDSTNTTSSARKFANRSSVANLEAMWSTHLQELWRRVEGSQKFLPAIPGRHVVHESGRWVELNAATWKPKRRVHLILLNDHLLMASEKKRMDPSPQPNQGNFEGGPTRAAAGPPQVLAAERCWPLQDIEIADLGTRAVPISKPLKGGKPPNAHAVNIRIGPDSFTFAATDAEGSEKTAFLARFRKAAAELKRTNVDADGLGPPSAKDRLSRASRGISPATANRTGIEAGPSAKAAMLVEVDGRQQEFRWVETQVDELDIDIALQRFDEAVKRVDVLRRVAKSNKSNTVVQDLIDGRVQSSAGRLSKAVIRQMTDPGTNAQMSATQRHVAWLVKLGFEARASEAYLESRTTVISTRIGQCADAGDLHQYLYQISFIYFTLIRNTISTYQACFAPAMTSAAIKWAKDHMDEFNGLLGRQIGKLERGGEEWKYCMDRAREHAGMLSEVIEKTGGPVILKEIPVQEPGPDEVLVNIKYSGVCHTDLHAVNGDWPLPTKLPLVGGHEGAGVIVAKGSLVTDVEVGDHAGVKWINGSCLACNFCQQSDEPLCPKALLSGYTVDGTFQQYCIAKAAHVARIHKDIDLEAVSPVLCAGITVYKGLKESGARPGQTVAIVGAGGGLGSLAQQYAKAMGLKVIAIDTGDDKKKMSLEQLGATAFVDFATSKNLVKDVQAATEDGLGPHAVILVAVNEKPFQQAAEYVRPRGTVIAIGLPAGAYLRAPVFESVIKMVTIKGSYVGNRRDTAEALDFFRRGLIKAPFKTVPLSQLPQVYEKMQQGAIAGRYVLDLSKSLCQDVGPGVHLLIEGEASATLGRELYQAARAYSAIRHPLLASAVQARLILACPAFNAACAIRDCLPYGSEVVAVYCLAQQSLVLSDPAYCDVWR</sequence>
<evidence type="ECO:0000313" key="12">
    <source>
        <dbReference type="EMBL" id="KAB8416426.1"/>
    </source>
</evidence>
<proteinExistence type="inferred from homology"/>
<comment type="caution">
    <text evidence="12">The sequence shown here is derived from an EMBL/GenBank/DDBJ whole genome shotgun (WGS) entry which is preliminary data.</text>
</comment>
<dbReference type="FunFam" id="3.40.50.720:FF:000039">
    <property type="entry name" value="Alcohol dehydrogenase AdhP"/>
    <property type="match status" value="1"/>
</dbReference>
<dbReference type="GO" id="GO:0004022">
    <property type="term" value="F:alcohol dehydrogenase (NAD+) activity"/>
    <property type="evidence" value="ECO:0007669"/>
    <property type="project" value="UniProtKB-EC"/>
</dbReference>
<dbReference type="Pfam" id="PF00107">
    <property type="entry name" value="ADH_zinc_N"/>
    <property type="match status" value="1"/>
</dbReference>
<dbReference type="AlphaFoldDB" id="A0A5N6L235"/>
<accession>A0A5N6L235</accession>
<dbReference type="InterPro" id="IPR016159">
    <property type="entry name" value="Cullin_repeat-like_dom_sf"/>
</dbReference>
<dbReference type="Gene3D" id="1.20.58.1210">
    <property type="entry name" value="Exo84p, N-terminal helical domain"/>
    <property type="match status" value="1"/>
</dbReference>
<comment type="cofactor">
    <cofactor evidence="1 8">
        <name>Zn(2+)</name>
        <dbReference type="ChEBI" id="CHEBI:29105"/>
    </cofactor>
</comment>
<organism evidence="12 13">
    <name type="scientific">Carpinus fangiana</name>
    <dbReference type="NCBI Taxonomy" id="176857"/>
    <lineage>
        <taxon>Eukaryota</taxon>
        <taxon>Viridiplantae</taxon>
        <taxon>Streptophyta</taxon>
        <taxon>Embryophyta</taxon>
        <taxon>Tracheophyta</taxon>
        <taxon>Spermatophyta</taxon>
        <taxon>Magnoliopsida</taxon>
        <taxon>eudicotyledons</taxon>
        <taxon>Gunneridae</taxon>
        <taxon>Pentapetalae</taxon>
        <taxon>rosids</taxon>
        <taxon>fabids</taxon>
        <taxon>Fagales</taxon>
        <taxon>Betulaceae</taxon>
        <taxon>Carpinus</taxon>
    </lineage>
</organism>
<dbReference type="SMART" id="SM00829">
    <property type="entry name" value="PKS_ER"/>
    <property type="match status" value="1"/>
</dbReference>
<evidence type="ECO:0000256" key="8">
    <source>
        <dbReference type="RuleBase" id="RU361277"/>
    </source>
</evidence>
<evidence type="ECO:0000256" key="3">
    <source>
        <dbReference type="ARBA" id="ARBA00013190"/>
    </source>
</evidence>
<feature type="domain" description="Enoyl reductase (ER)" evidence="11">
    <location>
        <begin position="682"/>
        <end position="1013"/>
    </location>
</feature>
<dbReference type="InterPro" id="IPR013149">
    <property type="entry name" value="ADH-like_C"/>
</dbReference>
<keyword evidence="5 8" id="KW-0862">Zinc</keyword>
<dbReference type="PANTHER" id="PTHR42940:SF3">
    <property type="entry name" value="ALCOHOL DEHYDROGENASE 1-RELATED"/>
    <property type="match status" value="1"/>
</dbReference>
<dbReference type="CDD" id="cd08297">
    <property type="entry name" value="CAD3"/>
    <property type="match status" value="1"/>
</dbReference>
<gene>
    <name evidence="12" type="ORF">FH972_024945</name>
</gene>